<feature type="compositionally biased region" description="Low complexity" evidence="1">
    <location>
        <begin position="19"/>
        <end position="29"/>
    </location>
</feature>
<feature type="region of interest" description="Disordered" evidence="1">
    <location>
        <begin position="15"/>
        <end position="38"/>
    </location>
</feature>
<evidence type="ECO:0000313" key="3">
    <source>
        <dbReference type="Proteomes" id="UP000054279"/>
    </source>
</evidence>
<dbReference type="EMBL" id="KN837186">
    <property type="protein sequence ID" value="KIJ35680.1"/>
    <property type="molecule type" value="Genomic_DNA"/>
</dbReference>
<name>A0A0C9VDK6_SPHS4</name>
<sequence>MPQPLQIDLIQLNKDSQRRQQQAMQAKKQPTSVSTLKQCGTHTTKATLDTNMQERATRTRSADGIIKDNKDNYQPDEEIDESGSEKEDTTITFHGATYEDDDAPVKAKTHINK</sequence>
<reference evidence="2 3" key="1">
    <citation type="submission" date="2014-06" db="EMBL/GenBank/DDBJ databases">
        <title>Evolutionary Origins and Diversification of the Mycorrhizal Mutualists.</title>
        <authorList>
            <consortium name="DOE Joint Genome Institute"/>
            <consortium name="Mycorrhizal Genomics Consortium"/>
            <person name="Kohler A."/>
            <person name="Kuo A."/>
            <person name="Nagy L.G."/>
            <person name="Floudas D."/>
            <person name="Copeland A."/>
            <person name="Barry K.W."/>
            <person name="Cichocki N."/>
            <person name="Veneault-Fourrey C."/>
            <person name="LaButti K."/>
            <person name="Lindquist E.A."/>
            <person name="Lipzen A."/>
            <person name="Lundell T."/>
            <person name="Morin E."/>
            <person name="Murat C."/>
            <person name="Riley R."/>
            <person name="Ohm R."/>
            <person name="Sun H."/>
            <person name="Tunlid A."/>
            <person name="Henrissat B."/>
            <person name="Grigoriev I.V."/>
            <person name="Hibbett D.S."/>
            <person name="Martin F."/>
        </authorList>
    </citation>
    <scope>NUCLEOTIDE SEQUENCE [LARGE SCALE GENOMIC DNA]</scope>
    <source>
        <strain evidence="2 3">SS14</strain>
    </source>
</reference>
<protein>
    <submittedName>
        <fullName evidence="2">Uncharacterized protein</fullName>
    </submittedName>
</protein>
<accession>A0A0C9VDK6</accession>
<keyword evidence="3" id="KW-1185">Reference proteome</keyword>
<dbReference type="AlphaFoldDB" id="A0A0C9VDK6"/>
<dbReference type="Proteomes" id="UP000054279">
    <property type="component" value="Unassembled WGS sequence"/>
</dbReference>
<dbReference type="HOGENOM" id="CLU_2135107_0_0_1"/>
<evidence type="ECO:0000256" key="1">
    <source>
        <dbReference type="SAM" id="MobiDB-lite"/>
    </source>
</evidence>
<organism evidence="2 3">
    <name type="scientific">Sphaerobolus stellatus (strain SS14)</name>
    <dbReference type="NCBI Taxonomy" id="990650"/>
    <lineage>
        <taxon>Eukaryota</taxon>
        <taxon>Fungi</taxon>
        <taxon>Dikarya</taxon>
        <taxon>Basidiomycota</taxon>
        <taxon>Agaricomycotina</taxon>
        <taxon>Agaricomycetes</taxon>
        <taxon>Phallomycetidae</taxon>
        <taxon>Geastrales</taxon>
        <taxon>Sphaerobolaceae</taxon>
        <taxon>Sphaerobolus</taxon>
    </lineage>
</organism>
<proteinExistence type="predicted"/>
<feature type="region of interest" description="Disordered" evidence="1">
    <location>
        <begin position="54"/>
        <end position="88"/>
    </location>
</feature>
<feature type="compositionally biased region" description="Basic and acidic residues" evidence="1">
    <location>
        <begin position="55"/>
        <end position="73"/>
    </location>
</feature>
<gene>
    <name evidence="2" type="ORF">M422DRAFT_262086</name>
</gene>
<evidence type="ECO:0000313" key="2">
    <source>
        <dbReference type="EMBL" id="KIJ35680.1"/>
    </source>
</evidence>